<comment type="caution">
    <text evidence="6">The sequence shown here is derived from an EMBL/GenBank/DDBJ whole genome shotgun (WGS) entry which is preliminary data.</text>
</comment>
<protein>
    <recommendedName>
        <fullName evidence="5">Aldehyde dehydrogenase domain-containing protein</fullName>
    </recommendedName>
</protein>
<dbReference type="AlphaFoldDB" id="A0A507C8M1"/>
<dbReference type="Pfam" id="PF00171">
    <property type="entry name" value="Aldedh"/>
    <property type="match status" value="1"/>
</dbReference>
<dbReference type="EMBL" id="QEAO01000006">
    <property type="protein sequence ID" value="TPX35972.1"/>
    <property type="molecule type" value="Genomic_DNA"/>
</dbReference>
<evidence type="ECO:0000313" key="6">
    <source>
        <dbReference type="EMBL" id="TPX35972.1"/>
    </source>
</evidence>
<feature type="active site" evidence="3">
    <location>
        <position position="264"/>
    </location>
</feature>
<keyword evidence="2 4" id="KW-0560">Oxidoreductase</keyword>
<dbReference type="GO" id="GO:0019413">
    <property type="term" value="P:acetate biosynthetic process"/>
    <property type="evidence" value="ECO:0007669"/>
    <property type="project" value="UniProtKB-ARBA"/>
</dbReference>
<dbReference type="RefSeq" id="XP_031026357.1">
    <property type="nucleotide sequence ID" value="XM_031167744.1"/>
</dbReference>
<dbReference type="PANTHER" id="PTHR11699">
    <property type="entry name" value="ALDEHYDE DEHYDROGENASE-RELATED"/>
    <property type="match status" value="1"/>
</dbReference>
<dbReference type="PROSITE" id="PS00687">
    <property type="entry name" value="ALDEHYDE_DEHYDR_GLU"/>
    <property type="match status" value="1"/>
</dbReference>
<dbReference type="FunFam" id="3.40.605.10:FF:000050">
    <property type="entry name" value="Aldehyde dehydrogenase, mitochondrial"/>
    <property type="match status" value="1"/>
</dbReference>
<dbReference type="InterPro" id="IPR016162">
    <property type="entry name" value="Ald_DH_N"/>
</dbReference>
<feature type="domain" description="Aldehyde dehydrogenase" evidence="5">
    <location>
        <begin position="29"/>
        <end position="487"/>
    </location>
</feature>
<dbReference type="InterPro" id="IPR016163">
    <property type="entry name" value="Ald_DH_C"/>
</dbReference>
<dbReference type="OrthoDB" id="310895at2759"/>
<dbReference type="InterPro" id="IPR016160">
    <property type="entry name" value="Ald_DH_CS_CYS"/>
</dbReference>
<dbReference type="FunFam" id="3.40.605.10:FF:000026">
    <property type="entry name" value="Aldehyde dehydrogenase, putative"/>
    <property type="match status" value="1"/>
</dbReference>
<keyword evidence="7" id="KW-1185">Reference proteome</keyword>
<dbReference type="Gene3D" id="3.40.605.10">
    <property type="entry name" value="Aldehyde Dehydrogenase, Chain A, domain 1"/>
    <property type="match status" value="1"/>
</dbReference>
<evidence type="ECO:0000256" key="4">
    <source>
        <dbReference type="RuleBase" id="RU003345"/>
    </source>
</evidence>
<dbReference type="Gene3D" id="3.40.309.10">
    <property type="entry name" value="Aldehyde Dehydrogenase, Chain A, domain 2"/>
    <property type="match status" value="1"/>
</dbReference>
<dbReference type="FunFam" id="3.40.309.10:FF:000001">
    <property type="entry name" value="Mitochondrial aldehyde dehydrogenase 2"/>
    <property type="match status" value="1"/>
</dbReference>
<organism evidence="6 7">
    <name type="scientific">Synchytrium microbalum</name>
    <dbReference type="NCBI Taxonomy" id="1806994"/>
    <lineage>
        <taxon>Eukaryota</taxon>
        <taxon>Fungi</taxon>
        <taxon>Fungi incertae sedis</taxon>
        <taxon>Chytridiomycota</taxon>
        <taxon>Chytridiomycota incertae sedis</taxon>
        <taxon>Chytridiomycetes</taxon>
        <taxon>Synchytriales</taxon>
        <taxon>Synchytriaceae</taxon>
        <taxon>Synchytrium</taxon>
    </lineage>
</organism>
<evidence type="ECO:0000256" key="2">
    <source>
        <dbReference type="ARBA" id="ARBA00023002"/>
    </source>
</evidence>
<sequence>MTAAAETTVTYAKGSVTVPTGLFINGEFVQSVSGKKLALSNPSDGQLLAEFYEGDAADVNLAVKAAKAAFVGWSKVPPAERGRLLSKLADLYDRDCDLLSALVVLENGKDINSAKGEVVGSAKLLRYYAGWSDKLHGKVVDVDPSLQTYTRHEPFGVVGQIIPWNVPIAMQSWKFGPALACGNCIVMKLSEKTPMAGLYVGKLVNEAGFPPGVVNLINGYGATAGSAMASHMDISKIAFTGSTATGRKIMAMAAASNLKKVSLELGGKSAHIVFKDANIDKAVFWACIGIYANQGQACSAGSRLFVHADIYDEFVEKLGKASQAWAVGDPWNESTRIGAIVDQVQFNRVLGYIEAGKKAGAKVVTGGGRQGDKGFFVQPTVFANVTDDMVIAKEEIFGPVVVALKFTDEADVIERANNTEYGLAAGLHTTSISTAMRVANALQAGSVFINAYHIYADSMPFGGYKQSGIGREKGKYGLLEYQQVKSIYVNLD</sequence>
<dbReference type="GeneID" id="42003041"/>
<dbReference type="STRING" id="1806994.A0A507C8M1"/>
<dbReference type="Proteomes" id="UP000319731">
    <property type="component" value="Unassembled WGS sequence"/>
</dbReference>
<dbReference type="InterPro" id="IPR029510">
    <property type="entry name" value="Ald_DH_CS_GLU"/>
</dbReference>
<reference evidence="6 7" key="1">
    <citation type="journal article" date="2019" name="Sci. Rep.">
        <title>Comparative genomics of chytrid fungi reveal insights into the obligate biotrophic and pathogenic lifestyle of Synchytrium endobioticum.</title>
        <authorList>
            <person name="van de Vossenberg B.T.L.H."/>
            <person name="Warris S."/>
            <person name="Nguyen H.D.T."/>
            <person name="van Gent-Pelzer M.P.E."/>
            <person name="Joly D.L."/>
            <person name="van de Geest H.C."/>
            <person name="Bonants P.J.M."/>
            <person name="Smith D.S."/>
            <person name="Levesque C.A."/>
            <person name="van der Lee T.A.J."/>
        </authorList>
    </citation>
    <scope>NUCLEOTIDE SEQUENCE [LARGE SCALE GENOMIC DNA]</scope>
    <source>
        <strain evidence="6 7">JEL517</strain>
    </source>
</reference>
<evidence type="ECO:0000259" key="5">
    <source>
        <dbReference type="Pfam" id="PF00171"/>
    </source>
</evidence>
<dbReference type="InterPro" id="IPR015590">
    <property type="entry name" value="Aldehyde_DH_dom"/>
</dbReference>
<dbReference type="GO" id="GO:0004030">
    <property type="term" value="F:aldehyde dehydrogenase [NAD(P)+] activity"/>
    <property type="evidence" value="ECO:0007669"/>
    <property type="project" value="UniProtKB-ARBA"/>
</dbReference>
<comment type="similarity">
    <text evidence="1 4">Belongs to the aldehyde dehydrogenase family.</text>
</comment>
<dbReference type="InterPro" id="IPR016161">
    <property type="entry name" value="Ald_DH/histidinol_DH"/>
</dbReference>
<dbReference type="SUPFAM" id="SSF53720">
    <property type="entry name" value="ALDH-like"/>
    <property type="match status" value="1"/>
</dbReference>
<evidence type="ECO:0000313" key="7">
    <source>
        <dbReference type="Proteomes" id="UP000319731"/>
    </source>
</evidence>
<dbReference type="PROSITE" id="PS00070">
    <property type="entry name" value="ALDEHYDE_DEHYDR_CYS"/>
    <property type="match status" value="1"/>
</dbReference>
<evidence type="ECO:0000256" key="1">
    <source>
        <dbReference type="ARBA" id="ARBA00009986"/>
    </source>
</evidence>
<gene>
    <name evidence="6" type="ORF">SmJEL517_g01816</name>
</gene>
<evidence type="ECO:0000256" key="3">
    <source>
        <dbReference type="PROSITE-ProRule" id="PRU10007"/>
    </source>
</evidence>
<proteinExistence type="inferred from homology"/>
<name>A0A507C8M1_9FUNG</name>
<accession>A0A507C8M1</accession>